<feature type="transmembrane region" description="Helical" evidence="6">
    <location>
        <begin position="49"/>
        <end position="70"/>
    </location>
</feature>
<dbReference type="PANTHER" id="PTHR10057">
    <property type="entry name" value="PERIPHERAL-TYPE BENZODIAZEPINE RECEPTOR"/>
    <property type="match status" value="1"/>
</dbReference>
<keyword evidence="4 6" id="KW-1133">Transmembrane helix</keyword>
<dbReference type="FunFam" id="1.20.1260.100:FF:000001">
    <property type="entry name" value="translocator protein 2"/>
    <property type="match status" value="1"/>
</dbReference>
<keyword evidence="5 6" id="KW-0472">Membrane</keyword>
<dbReference type="AlphaFoldDB" id="A0A2U8WI69"/>
<dbReference type="OrthoDB" id="9795496at2"/>
<dbReference type="EMBL" id="CP029553">
    <property type="protein sequence ID" value="AWN45749.1"/>
    <property type="molecule type" value="Genomic_DNA"/>
</dbReference>
<gene>
    <name evidence="7" type="ORF">DK419_04975</name>
</gene>
<dbReference type="KEGG" id="mtea:DK419_04975"/>
<dbReference type="Pfam" id="PF03073">
    <property type="entry name" value="TspO_MBR"/>
    <property type="match status" value="1"/>
</dbReference>
<evidence type="ECO:0000256" key="4">
    <source>
        <dbReference type="ARBA" id="ARBA00022989"/>
    </source>
</evidence>
<comment type="similarity">
    <text evidence="2">Belongs to the TspO/BZRP family.</text>
</comment>
<dbReference type="RefSeq" id="WP_109958109.1">
    <property type="nucleotide sequence ID" value="NZ_CP029553.1"/>
</dbReference>
<evidence type="ECO:0000256" key="6">
    <source>
        <dbReference type="SAM" id="Phobius"/>
    </source>
</evidence>
<name>A0A2U8WI69_9HYPH</name>
<dbReference type="PIRSF" id="PIRSF005859">
    <property type="entry name" value="PBR"/>
    <property type="match status" value="1"/>
</dbReference>
<feature type="transmembrane region" description="Helical" evidence="6">
    <location>
        <begin position="135"/>
        <end position="156"/>
    </location>
</feature>
<keyword evidence="8" id="KW-1185">Reference proteome</keyword>
<accession>A0A2U8WI69</accession>
<evidence type="ECO:0000256" key="5">
    <source>
        <dbReference type="ARBA" id="ARBA00023136"/>
    </source>
</evidence>
<comment type="subcellular location">
    <subcellularLocation>
        <location evidence="1">Membrane</location>
        <topology evidence="1">Multi-pass membrane protein</topology>
    </subcellularLocation>
</comment>
<feature type="transmembrane region" description="Helical" evidence="6">
    <location>
        <begin position="12"/>
        <end position="29"/>
    </location>
</feature>
<dbReference type="GO" id="GO:0033013">
    <property type="term" value="P:tetrapyrrole metabolic process"/>
    <property type="evidence" value="ECO:0007669"/>
    <property type="project" value="UniProtKB-ARBA"/>
</dbReference>
<dbReference type="Proteomes" id="UP000245444">
    <property type="component" value="Chromosome"/>
</dbReference>
<dbReference type="PANTHER" id="PTHR10057:SF0">
    <property type="entry name" value="TRANSLOCATOR PROTEIN"/>
    <property type="match status" value="1"/>
</dbReference>
<evidence type="ECO:0000313" key="8">
    <source>
        <dbReference type="Proteomes" id="UP000245444"/>
    </source>
</evidence>
<reference evidence="7 8" key="1">
    <citation type="submission" date="2018-05" db="EMBL/GenBank/DDBJ databases">
        <title>Complete Genome Sequence of Methylobacterium sp. 17Sr1-28.</title>
        <authorList>
            <person name="Srinivasan S."/>
        </authorList>
    </citation>
    <scope>NUCLEOTIDE SEQUENCE [LARGE SCALE GENOMIC DNA]</scope>
    <source>
        <strain evidence="7 8">17Sr1-28</strain>
    </source>
</reference>
<dbReference type="GO" id="GO:0016020">
    <property type="term" value="C:membrane"/>
    <property type="evidence" value="ECO:0007669"/>
    <property type="project" value="UniProtKB-SubCell"/>
</dbReference>
<evidence type="ECO:0000256" key="1">
    <source>
        <dbReference type="ARBA" id="ARBA00004141"/>
    </source>
</evidence>
<evidence type="ECO:0000313" key="7">
    <source>
        <dbReference type="EMBL" id="AWN45749.1"/>
    </source>
</evidence>
<dbReference type="InterPro" id="IPR038330">
    <property type="entry name" value="TspO/MBR-related_sf"/>
</dbReference>
<dbReference type="CDD" id="cd15904">
    <property type="entry name" value="TSPO_MBR"/>
    <property type="match status" value="1"/>
</dbReference>
<evidence type="ECO:0000256" key="2">
    <source>
        <dbReference type="ARBA" id="ARBA00007524"/>
    </source>
</evidence>
<dbReference type="InterPro" id="IPR004307">
    <property type="entry name" value="TspO_MBR"/>
</dbReference>
<sequence length="162" mass="17347">MMEALGGRWGPIAVAALCAIVVAGAGAWLTALGPWYRSLQVPSWKPPDWAFGPVWTTIFTLTAIAGVLAWNAAPEGAERGWLLAAFALNGVLNIAWSGVFFRMQRPDWALIEVAALWLSVALLIVAVGRHSGLGAVLLLPYLVWVGIAACLNWSIVRLNGPF</sequence>
<feature type="transmembrane region" description="Helical" evidence="6">
    <location>
        <begin position="108"/>
        <end position="128"/>
    </location>
</feature>
<dbReference type="Gene3D" id="1.20.1260.100">
    <property type="entry name" value="TspO/MBR protein"/>
    <property type="match status" value="1"/>
</dbReference>
<organism evidence="7 8">
    <name type="scientific">Methylobacterium terrae</name>
    <dbReference type="NCBI Taxonomy" id="2202827"/>
    <lineage>
        <taxon>Bacteria</taxon>
        <taxon>Pseudomonadati</taxon>
        <taxon>Pseudomonadota</taxon>
        <taxon>Alphaproteobacteria</taxon>
        <taxon>Hyphomicrobiales</taxon>
        <taxon>Methylobacteriaceae</taxon>
        <taxon>Methylobacterium</taxon>
    </lineage>
</organism>
<evidence type="ECO:0000256" key="3">
    <source>
        <dbReference type="ARBA" id="ARBA00022692"/>
    </source>
</evidence>
<protein>
    <submittedName>
        <fullName evidence="7">TspO protein</fullName>
    </submittedName>
</protein>
<feature type="transmembrane region" description="Helical" evidence="6">
    <location>
        <begin position="82"/>
        <end position="102"/>
    </location>
</feature>
<proteinExistence type="inferred from homology"/>
<keyword evidence="3 6" id="KW-0812">Transmembrane</keyword>